<evidence type="ECO:0000256" key="2">
    <source>
        <dbReference type="SAM" id="SignalP"/>
    </source>
</evidence>
<comment type="caution">
    <text evidence="4">The sequence shown here is derived from an EMBL/GenBank/DDBJ whole genome shotgun (WGS) entry which is preliminary data.</text>
</comment>
<accession>A0A919RA06</accession>
<evidence type="ECO:0000259" key="3">
    <source>
        <dbReference type="PROSITE" id="PS51762"/>
    </source>
</evidence>
<feature type="signal peptide" evidence="2">
    <location>
        <begin position="1"/>
        <end position="28"/>
    </location>
</feature>
<gene>
    <name evidence="4" type="ORF">Sru01_50290</name>
</gene>
<protein>
    <recommendedName>
        <fullName evidence="3">GH16 domain-containing protein</fullName>
    </recommendedName>
</protein>
<feature type="region of interest" description="Disordered" evidence="1">
    <location>
        <begin position="28"/>
        <end position="93"/>
    </location>
</feature>
<dbReference type="PROSITE" id="PS51762">
    <property type="entry name" value="GH16_2"/>
    <property type="match status" value="1"/>
</dbReference>
<feature type="compositionally biased region" description="Low complexity" evidence="1">
    <location>
        <begin position="63"/>
        <end position="75"/>
    </location>
</feature>
<dbReference type="GO" id="GO:0005975">
    <property type="term" value="P:carbohydrate metabolic process"/>
    <property type="evidence" value="ECO:0007669"/>
    <property type="project" value="InterPro"/>
</dbReference>
<dbReference type="EMBL" id="BOOU01000068">
    <property type="protein sequence ID" value="GII80047.1"/>
    <property type="molecule type" value="Genomic_DNA"/>
</dbReference>
<dbReference type="InterPro" id="IPR000757">
    <property type="entry name" value="Beta-glucanase-like"/>
</dbReference>
<evidence type="ECO:0000313" key="5">
    <source>
        <dbReference type="Proteomes" id="UP000655287"/>
    </source>
</evidence>
<dbReference type="CDD" id="cd00413">
    <property type="entry name" value="Glyco_hydrolase_16"/>
    <property type="match status" value="1"/>
</dbReference>
<sequence>MRVTGSHRAAAALAVVLAVALLAGPAAGCGAGPDSPPARSTPAFPATPPGGTAAGSPPPASPPGTASGSPAATAVPGPPAFFDDFSYQGPADPRLGERGWAVRSAPGGPGVAGATWAPGNVAFEPDAAGGTVVRLTAETDGTPAGTRQAQLGQRGPRFLAGTYGARVWLEPDTDPPDRPLTAFYTVSAFAGSAEPSYSELDFEYTANGGWSGYEGPAMYAVTWESFQPGNPVRRTAKRPGDVSGWRTLVIQVGDGRVRYYVDGEPFGDHGGRYYPESPMGVNFAQRLIKEGLDTGESAPRAYTSKVDWFYFTPELIDPDAVSARVAERRQAGTAFQDTVPAP</sequence>
<dbReference type="InterPro" id="IPR013320">
    <property type="entry name" value="ConA-like_dom_sf"/>
</dbReference>
<evidence type="ECO:0000256" key="1">
    <source>
        <dbReference type="SAM" id="MobiDB-lite"/>
    </source>
</evidence>
<reference evidence="4" key="1">
    <citation type="submission" date="2021-01" db="EMBL/GenBank/DDBJ databases">
        <title>Whole genome shotgun sequence of Sphaerisporangium rufum NBRC 109079.</title>
        <authorList>
            <person name="Komaki H."/>
            <person name="Tamura T."/>
        </authorList>
    </citation>
    <scope>NUCLEOTIDE SEQUENCE</scope>
    <source>
        <strain evidence="4">NBRC 109079</strain>
    </source>
</reference>
<feature type="domain" description="GH16" evidence="3">
    <location>
        <begin position="51"/>
        <end position="317"/>
    </location>
</feature>
<dbReference type="SUPFAM" id="SSF49899">
    <property type="entry name" value="Concanavalin A-like lectins/glucanases"/>
    <property type="match status" value="1"/>
</dbReference>
<feature type="chain" id="PRO_5037663785" description="GH16 domain-containing protein" evidence="2">
    <location>
        <begin position="29"/>
        <end position="342"/>
    </location>
</feature>
<name>A0A919RA06_9ACTN</name>
<organism evidence="4 5">
    <name type="scientific">Sphaerisporangium rufum</name>
    <dbReference type="NCBI Taxonomy" id="1381558"/>
    <lineage>
        <taxon>Bacteria</taxon>
        <taxon>Bacillati</taxon>
        <taxon>Actinomycetota</taxon>
        <taxon>Actinomycetes</taxon>
        <taxon>Streptosporangiales</taxon>
        <taxon>Streptosporangiaceae</taxon>
        <taxon>Sphaerisporangium</taxon>
    </lineage>
</organism>
<feature type="compositionally biased region" description="Low complexity" evidence="1">
    <location>
        <begin position="37"/>
        <end position="55"/>
    </location>
</feature>
<proteinExistence type="predicted"/>
<dbReference type="Proteomes" id="UP000655287">
    <property type="component" value="Unassembled WGS sequence"/>
</dbReference>
<dbReference type="GO" id="GO:0004553">
    <property type="term" value="F:hydrolase activity, hydrolyzing O-glycosyl compounds"/>
    <property type="evidence" value="ECO:0007669"/>
    <property type="project" value="InterPro"/>
</dbReference>
<dbReference type="AlphaFoldDB" id="A0A919RA06"/>
<keyword evidence="5" id="KW-1185">Reference proteome</keyword>
<dbReference type="Gene3D" id="2.60.120.200">
    <property type="match status" value="1"/>
</dbReference>
<keyword evidence="2" id="KW-0732">Signal</keyword>
<evidence type="ECO:0000313" key="4">
    <source>
        <dbReference type="EMBL" id="GII80047.1"/>
    </source>
</evidence>